<comment type="similarity">
    <text evidence="1">Belongs to the thioesterase family.</text>
</comment>
<reference evidence="3 4" key="1">
    <citation type="submission" date="2019-08" db="EMBL/GenBank/DDBJ databases">
        <title>Actinomadura sp. nov. CYP1-5 isolated from mountain soil.</title>
        <authorList>
            <person name="Songsumanus A."/>
            <person name="Kuncharoen N."/>
            <person name="Kudo T."/>
            <person name="Yuki M."/>
            <person name="Igarashi Y."/>
            <person name="Tanasupawat S."/>
        </authorList>
    </citation>
    <scope>NUCLEOTIDE SEQUENCE [LARGE SCALE GENOMIC DNA]</scope>
    <source>
        <strain evidence="3 4">JCM 14158</strain>
    </source>
</reference>
<proteinExistence type="inferred from homology"/>
<organism evidence="3 4">
    <name type="scientific">Actinomadura chibensis</name>
    <dbReference type="NCBI Taxonomy" id="392828"/>
    <lineage>
        <taxon>Bacteria</taxon>
        <taxon>Bacillati</taxon>
        <taxon>Actinomycetota</taxon>
        <taxon>Actinomycetes</taxon>
        <taxon>Streptosporangiales</taxon>
        <taxon>Thermomonosporaceae</taxon>
        <taxon>Actinomadura</taxon>
    </lineage>
</organism>
<dbReference type="InterPro" id="IPR012223">
    <property type="entry name" value="TEII"/>
</dbReference>
<protein>
    <recommendedName>
        <fullName evidence="2">Thioesterase domain-containing protein</fullName>
    </recommendedName>
</protein>
<evidence type="ECO:0000259" key="2">
    <source>
        <dbReference type="Pfam" id="PF00975"/>
    </source>
</evidence>
<sequence>MPGPAPARLWIRQFRPLTGCKVLMVCLPRADGRPDSFAAFADALAPSVGVLAVQYRAPRGAPRRSPPESVGEQADCVLEGLSEYIDRPVALFGDGAGAVLAFEMALRLEEEYGVDPVALFAVASRVPARRSRVRSAIVALGGDADRGVPVSDVLDWGTHTDGEFQTKILTGGPPILDGHFAEVVNTVTDFLLPFFDAEVSGADVIDIRRYADPDNRL</sequence>
<evidence type="ECO:0000313" key="3">
    <source>
        <dbReference type="EMBL" id="TYB44918.1"/>
    </source>
</evidence>
<dbReference type="InterPro" id="IPR001031">
    <property type="entry name" value="Thioesterase"/>
</dbReference>
<dbReference type="InterPro" id="IPR029058">
    <property type="entry name" value="AB_hydrolase_fold"/>
</dbReference>
<dbReference type="EMBL" id="VSFG01000004">
    <property type="protein sequence ID" value="TYB44918.1"/>
    <property type="molecule type" value="Genomic_DNA"/>
</dbReference>
<accession>A0A5D0NKY9</accession>
<name>A0A5D0NKY9_9ACTN</name>
<feature type="domain" description="Thioesterase" evidence="2">
    <location>
        <begin position="25"/>
        <end position="130"/>
    </location>
</feature>
<dbReference type="Proteomes" id="UP000323380">
    <property type="component" value="Unassembled WGS sequence"/>
</dbReference>
<dbReference type="STRING" id="1220554.GCA_001552135_02830"/>
<comment type="caution">
    <text evidence="3">The sequence shown here is derived from an EMBL/GenBank/DDBJ whole genome shotgun (WGS) entry which is preliminary data.</text>
</comment>
<dbReference type="PANTHER" id="PTHR11487">
    <property type="entry name" value="THIOESTERASE"/>
    <property type="match status" value="1"/>
</dbReference>
<dbReference type="SUPFAM" id="SSF53474">
    <property type="entry name" value="alpha/beta-Hydrolases"/>
    <property type="match status" value="1"/>
</dbReference>
<keyword evidence="4" id="KW-1185">Reference proteome</keyword>
<evidence type="ECO:0000256" key="1">
    <source>
        <dbReference type="ARBA" id="ARBA00007169"/>
    </source>
</evidence>
<dbReference type="RefSeq" id="WP_083980663.1">
    <property type="nucleotide sequence ID" value="NZ_VSFG01000004.1"/>
</dbReference>
<dbReference type="PANTHER" id="PTHR11487:SF0">
    <property type="entry name" value="S-ACYL FATTY ACID SYNTHASE THIOESTERASE, MEDIUM CHAIN"/>
    <property type="match status" value="1"/>
</dbReference>
<gene>
    <name evidence="3" type="ORF">FXF69_22585</name>
</gene>
<dbReference type="GO" id="GO:0008610">
    <property type="term" value="P:lipid biosynthetic process"/>
    <property type="evidence" value="ECO:0007669"/>
    <property type="project" value="TreeGrafter"/>
</dbReference>
<dbReference type="Gene3D" id="3.40.50.1820">
    <property type="entry name" value="alpha/beta hydrolase"/>
    <property type="match status" value="1"/>
</dbReference>
<dbReference type="AlphaFoldDB" id="A0A5D0NKY9"/>
<evidence type="ECO:0000313" key="4">
    <source>
        <dbReference type="Proteomes" id="UP000323380"/>
    </source>
</evidence>
<dbReference type="Pfam" id="PF00975">
    <property type="entry name" value="Thioesterase"/>
    <property type="match status" value="1"/>
</dbReference>